<keyword evidence="1" id="KW-0227">DNA damage</keyword>
<evidence type="ECO:0000313" key="6">
    <source>
        <dbReference type="EMBL" id="KAK7340503.1"/>
    </source>
</evidence>
<dbReference type="PANTHER" id="PTHR10492:SF101">
    <property type="entry name" value="ATP-DEPENDENT DNA HELICASE"/>
    <property type="match status" value="1"/>
</dbReference>
<dbReference type="Pfam" id="PF14214">
    <property type="entry name" value="Helitron_like_N"/>
    <property type="match status" value="1"/>
</dbReference>
<name>A0AAN9QRB4_CANGL</name>
<comment type="cofactor">
    <cofactor evidence="1">
        <name>Mg(2+)</name>
        <dbReference type="ChEBI" id="CHEBI:18420"/>
    </cofactor>
</comment>
<dbReference type="Proteomes" id="UP001367508">
    <property type="component" value="Unassembled WGS sequence"/>
</dbReference>
<keyword evidence="1" id="KW-0378">Hydrolase</keyword>
<feature type="domain" description="Helitron helicase-like" evidence="4">
    <location>
        <begin position="367"/>
        <end position="549"/>
    </location>
</feature>
<dbReference type="GO" id="GO:0000723">
    <property type="term" value="P:telomere maintenance"/>
    <property type="evidence" value="ECO:0007669"/>
    <property type="project" value="InterPro"/>
</dbReference>
<dbReference type="InterPro" id="IPR027417">
    <property type="entry name" value="P-loop_NTPase"/>
</dbReference>
<dbReference type="CDD" id="cd18809">
    <property type="entry name" value="SF1_C_RecD"/>
    <property type="match status" value="1"/>
</dbReference>
<evidence type="ECO:0000259" key="4">
    <source>
        <dbReference type="Pfam" id="PF14214"/>
    </source>
</evidence>
<feature type="domain" description="DNA helicase Pif1-like DEAD-box helicase" evidence="3">
    <location>
        <begin position="881"/>
        <end position="1055"/>
    </location>
</feature>
<keyword evidence="1" id="KW-0067">ATP-binding</keyword>
<comment type="caution">
    <text evidence="6">The sequence shown here is derived from an EMBL/GenBank/DDBJ whole genome shotgun (WGS) entry which is preliminary data.</text>
</comment>
<dbReference type="FunFam" id="3.40.50.300:FF:002884">
    <property type="entry name" value="ATP-dependent DNA helicase"/>
    <property type="match status" value="1"/>
</dbReference>
<comment type="catalytic activity">
    <reaction evidence="1">
        <text>ATP + H2O = ADP + phosphate + H(+)</text>
        <dbReference type="Rhea" id="RHEA:13065"/>
        <dbReference type="ChEBI" id="CHEBI:15377"/>
        <dbReference type="ChEBI" id="CHEBI:15378"/>
        <dbReference type="ChEBI" id="CHEBI:30616"/>
        <dbReference type="ChEBI" id="CHEBI:43474"/>
        <dbReference type="ChEBI" id="CHEBI:456216"/>
        <dbReference type="EC" id="5.6.2.3"/>
    </reaction>
</comment>
<dbReference type="EMBL" id="JAYMYQ010000004">
    <property type="protein sequence ID" value="KAK7340503.1"/>
    <property type="molecule type" value="Genomic_DNA"/>
</dbReference>
<keyword evidence="1" id="KW-0234">DNA repair</keyword>
<dbReference type="GO" id="GO:0043139">
    <property type="term" value="F:5'-3' DNA helicase activity"/>
    <property type="evidence" value="ECO:0007669"/>
    <property type="project" value="UniProtKB-EC"/>
</dbReference>
<feature type="region of interest" description="Disordered" evidence="2">
    <location>
        <begin position="24"/>
        <end position="67"/>
    </location>
</feature>
<keyword evidence="1" id="KW-0347">Helicase</keyword>
<dbReference type="Pfam" id="PF21530">
    <property type="entry name" value="Pif1_2B_dom"/>
    <property type="match status" value="1"/>
</dbReference>
<organism evidence="6 7">
    <name type="scientific">Canavalia gladiata</name>
    <name type="common">Sword bean</name>
    <name type="synonym">Dolichos gladiatus</name>
    <dbReference type="NCBI Taxonomy" id="3824"/>
    <lineage>
        <taxon>Eukaryota</taxon>
        <taxon>Viridiplantae</taxon>
        <taxon>Streptophyta</taxon>
        <taxon>Embryophyta</taxon>
        <taxon>Tracheophyta</taxon>
        <taxon>Spermatophyta</taxon>
        <taxon>Magnoliopsida</taxon>
        <taxon>eudicotyledons</taxon>
        <taxon>Gunneridae</taxon>
        <taxon>Pentapetalae</taxon>
        <taxon>rosids</taxon>
        <taxon>fabids</taxon>
        <taxon>Fabales</taxon>
        <taxon>Fabaceae</taxon>
        <taxon>Papilionoideae</taxon>
        <taxon>50 kb inversion clade</taxon>
        <taxon>NPAAA clade</taxon>
        <taxon>indigoferoid/millettioid clade</taxon>
        <taxon>Phaseoleae</taxon>
        <taxon>Canavalia</taxon>
    </lineage>
</organism>
<dbReference type="Gene3D" id="3.40.50.300">
    <property type="entry name" value="P-loop containing nucleotide triphosphate hydrolases"/>
    <property type="match status" value="2"/>
</dbReference>
<comment type="similarity">
    <text evidence="1">Belongs to the helicase family.</text>
</comment>
<dbReference type="GO" id="GO:0006310">
    <property type="term" value="P:DNA recombination"/>
    <property type="evidence" value="ECO:0007669"/>
    <property type="project" value="UniProtKB-KW"/>
</dbReference>
<dbReference type="SUPFAM" id="SSF52540">
    <property type="entry name" value="P-loop containing nucleoside triphosphate hydrolases"/>
    <property type="match status" value="2"/>
</dbReference>
<dbReference type="EC" id="5.6.2.3" evidence="1"/>
<evidence type="ECO:0000313" key="7">
    <source>
        <dbReference type="Proteomes" id="UP001367508"/>
    </source>
</evidence>
<proteinExistence type="inferred from homology"/>
<reference evidence="6 7" key="1">
    <citation type="submission" date="2024-01" db="EMBL/GenBank/DDBJ databases">
        <title>The genomes of 5 underutilized Papilionoideae crops provide insights into root nodulation and disease resistanc.</title>
        <authorList>
            <person name="Jiang F."/>
        </authorList>
    </citation>
    <scope>NUCLEOTIDE SEQUENCE [LARGE SCALE GENOMIC DNA]</scope>
    <source>
        <strain evidence="6">LVBAO_FW01</strain>
        <tissue evidence="6">Leaves</tissue>
    </source>
</reference>
<keyword evidence="1" id="KW-0233">DNA recombination</keyword>
<gene>
    <name evidence="6" type="ORF">VNO77_21209</name>
</gene>
<sequence length="1341" mass="154029">MSPTTPLTNNCVEIIQQTLEAHLHCNNGPQSPRNESQSGYFHIDDETYDPHIDDDHGPMPAQKQSHAGYWDNGDQTHECHYCHAIMWYSERLNKRSHTDNPRFGLCCSQGKVKLPYLQNAPPTLLRLLHNGTDQSRFFTQNIRSFNMMFSFTSMGGQIQRAMNDGNGPPVFVLCGENYHRIGSLLPLPMDEPKFSQLYIYDKDNEVANRMMAVRMINDEKLQTEAIVQDLKHMLDQCNPYVKVYRMARDRLKGCEVPNMKLRIIGKRGKDGRRYNLPTTSEVAALILGDMDSSEGERDIIVETQTGFLKRLSILNAAYLPLQYPLLFPRGEDGYSEGLALSKCRSMMTTTSTNCSTQGRKTMSMRQFVAFRLYERKNESPILFLSKRLFQQFLVDTYSMIESSRLCYIRTHQKQLRAELYSGVSEAILRGENNPARIGKRIVLPSSFTGGARYMFQNYQDAMTICRWTGYPDLFITFTCNQKWPEIHRTLQHHTLRAEDRPDLLCRVFKIKLDHLIMEIKEGNVFGKVISVVYSIEFQKRGLPHAHILIFLHPANKYVTADDIDRIICAEIPDYNKERELFNIVQTLMSHDENHINNSVDEIKLYYDCRYLSSCEAAWRTFAFDIHHREPAVERLSFHLHEQQYIIFKDDDSLQELTDRPSSRRTKFLAWMEANAKFDEAKNLTYAEFPTKFVWKQTHHEWTRRKRGFSIGRLHFVPPGTGELYYLRLLLNKVRGPQSYADIRTVNNITYRTFKEACYTIGLLDDDREYIDAIKQATNQLERPEFVWQTTIPVLTDDILYNQRRALQQPGLIIPEEEIEILALFEIHKLLQSHNKSLSNYPTMPQPDMSTINHCNNVLILDELQYDRQELAKQHQTYLSTITLEQQSIYSKIMDAVSIGEGKLFFLYGYGGTRKTFLWKTISAGIRSKGDIVLTVASSGIAALLLPGGRTAHSRFNIPINIHEDSICNIKQGSQLAELIVKAKLIIWDEAPMTHKHCFEAVDKTFKDILSFSNPDSCHKPFGGKVIVFGGDFRQILPVIPKGSRQDVVHATLNSYTYGNSNDLHAFSKWILGIGEGTIGDEIDDTLELHIPDEFLIHQSVDPITSIVQETYPDFINNADNPNYFHDRAILTPTNDIVKKVNDYMLDLMPGEIRTFISSDQPSNMNEHCLQQNDIHTSKFLNTINCSGLPNHEIKLKVGAPIILLRNIDHTAGMCNGSRMVITQMGNYILQAKVISGNNVGHHIFIPRLSLTPSDHRIPFKFQRRQFPIALSFAMTINKSQGQSLKNVGIYIPKSLFSHGQLYVAVSRVTHKDGLRLLITDECGHLQNRICNVVYKEVFRNL</sequence>
<feature type="compositionally biased region" description="Basic and acidic residues" evidence="2">
    <location>
        <begin position="42"/>
        <end position="57"/>
    </location>
</feature>
<feature type="compositionally biased region" description="Polar residues" evidence="2">
    <location>
        <begin position="27"/>
        <end position="39"/>
    </location>
</feature>
<evidence type="ECO:0000259" key="3">
    <source>
        <dbReference type="Pfam" id="PF05970"/>
    </source>
</evidence>
<keyword evidence="1" id="KW-0547">Nucleotide-binding</keyword>
<dbReference type="InterPro" id="IPR025476">
    <property type="entry name" value="Helitron_helicase-like"/>
</dbReference>
<evidence type="ECO:0000256" key="1">
    <source>
        <dbReference type="RuleBase" id="RU363044"/>
    </source>
</evidence>
<accession>A0AAN9QRB4</accession>
<dbReference type="InterPro" id="IPR010285">
    <property type="entry name" value="DNA_helicase_pif1-like_DEAD"/>
</dbReference>
<dbReference type="Pfam" id="PF05970">
    <property type="entry name" value="PIF1"/>
    <property type="match status" value="1"/>
</dbReference>
<feature type="domain" description="DNA helicase Pif1-like 2B" evidence="5">
    <location>
        <begin position="1178"/>
        <end position="1224"/>
    </location>
</feature>
<keyword evidence="7" id="KW-1185">Reference proteome</keyword>
<protein>
    <recommendedName>
        <fullName evidence="1">ATP-dependent DNA helicase</fullName>
        <ecNumber evidence="1">5.6.2.3</ecNumber>
    </recommendedName>
</protein>
<evidence type="ECO:0000256" key="2">
    <source>
        <dbReference type="SAM" id="MobiDB-lite"/>
    </source>
</evidence>
<evidence type="ECO:0000259" key="5">
    <source>
        <dbReference type="Pfam" id="PF21530"/>
    </source>
</evidence>
<dbReference type="GO" id="GO:0005524">
    <property type="term" value="F:ATP binding"/>
    <property type="evidence" value="ECO:0007669"/>
    <property type="project" value="UniProtKB-KW"/>
</dbReference>
<dbReference type="InterPro" id="IPR049163">
    <property type="entry name" value="Pif1-like_2B_dom"/>
</dbReference>
<dbReference type="GO" id="GO:0006281">
    <property type="term" value="P:DNA repair"/>
    <property type="evidence" value="ECO:0007669"/>
    <property type="project" value="UniProtKB-KW"/>
</dbReference>
<dbReference type="PANTHER" id="PTHR10492">
    <property type="match status" value="1"/>
</dbReference>
<dbReference type="GO" id="GO:0016787">
    <property type="term" value="F:hydrolase activity"/>
    <property type="evidence" value="ECO:0007669"/>
    <property type="project" value="UniProtKB-KW"/>
</dbReference>